<keyword evidence="5" id="KW-0560">Oxidoreductase</keyword>
<accession>A0A9N9U8Y0</accession>
<evidence type="ECO:0000313" key="7">
    <source>
        <dbReference type="EMBL" id="CAG9984548.1"/>
    </source>
</evidence>
<dbReference type="InterPro" id="IPR011032">
    <property type="entry name" value="GroES-like_sf"/>
</dbReference>
<proteinExistence type="inferred from homology"/>
<comment type="similarity">
    <text evidence="2">Belongs to the zinc-containing alcohol dehydrogenase family.</text>
</comment>
<protein>
    <recommendedName>
        <fullName evidence="6">Enoyl reductase (ER) domain-containing protein</fullName>
    </recommendedName>
</protein>
<evidence type="ECO:0000256" key="3">
    <source>
        <dbReference type="ARBA" id="ARBA00022723"/>
    </source>
</evidence>
<dbReference type="AlphaFoldDB" id="A0A9N9U8Y0"/>
<sequence length="353" mass="37676">MANRAEIPTKMKAIQIKEFNEPYTLSEVAVPSPKPYQVLIKIKAGGYCHTDCMAHENAFGTQLPFIGSHEPAGIVVSVGSEVKGFKNGDRVGCINFDSCCGVCPDCLAGRPIYCDNPKMKGLTTDGAWAEYMVADARFIVNLPDSIDFPTAACLMCAGMSVYGAIKKAEVPAGGSLAMVGVGGLGHIGTQVAKAMGYKVVAIDVKQSSLDLANSYELKPDVNILATQPASEAMETITEAIKGHYPGVDAAILATDAPPAFDFAAAITRKHGTLVLLGQPEKGINMSYTNVIYRDLKLVGSLVADQADTQDLVNLVAKHNIQVEIKTWKPEQAEKMRKTYLEGSASGKNVIVFE</sequence>
<dbReference type="Gene3D" id="3.40.50.720">
    <property type="entry name" value="NAD(P)-binding Rossmann-like Domain"/>
    <property type="match status" value="1"/>
</dbReference>
<keyword evidence="4" id="KW-0862">Zinc</keyword>
<feature type="domain" description="Enoyl reductase (ER)" evidence="6">
    <location>
        <begin position="18"/>
        <end position="350"/>
    </location>
</feature>
<reference evidence="8" key="1">
    <citation type="submission" date="2019-06" db="EMBL/GenBank/DDBJ databases">
        <authorList>
            <person name="Broberg M."/>
        </authorList>
    </citation>
    <scope>NUCLEOTIDE SEQUENCE [LARGE SCALE GENOMIC DNA]</scope>
</reference>
<evidence type="ECO:0000256" key="1">
    <source>
        <dbReference type="ARBA" id="ARBA00001947"/>
    </source>
</evidence>
<organism evidence="7 8">
    <name type="scientific">Clonostachys byssicola</name>
    <dbReference type="NCBI Taxonomy" id="160290"/>
    <lineage>
        <taxon>Eukaryota</taxon>
        <taxon>Fungi</taxon>
        <taxon>Dikarya</taxon>
        <taxon>Ascomycota</taxon>
        <taxon>Pezizomycotina</taxon>
        <taxon>Sordariomycetes</taxon>
        <taxon>Hypocreomycetidae</taxon>
        <taxon>Hypocreales</taxon>
        <taxon>Bionectriaceae</taxon>
        <taxon>Clonostachys</taxon>
    </lineage>
</organism>
<dbReference type="GO" id="GO:0004022">
    <property type="term" value="F:alcohol dehydrogenase (NAD+) activity"/>
    <property type="evidence" value="ECO:0007669"/>
    <property type="project" value="TreeGrafter"/>
</dbReference>
<keyword evidence="8" id="KW-1185">Reference proteome</keyword>
<dbReference type="InterPro" id="IPR013154">
    <property type="entry name" value="ADH-like_N"/>
</dbReference>
<dbReference type="CDD" id="cd08297">
    <property type="entry name" value="CAD3"/>
    <property type="match status" value="1"/>
</dbReference>
<evidence type="ECO:0000256" key="5">
    <source>
        <dbReference type="ARBA" id="ARBA00023002"/>
    </source>
</evidence>
<dbReference type="PANTHER" id="PTHR42940:SF8">
    <property type="entry name" value="VACUOLAR PROTEIN SORTING-ASSOCIATED PROTEIN 11"/>
    <property type="match status" value="1"/>
</dbReference>
<dbReference type="SUPFAM" id="SSF50129">
    <property type="entry name" value="GroES-like"/>
    <property type="match status" value="1"/>
</dbReference>
<dbReference type="SUPFAM" id="SSF51735">
    <property type="entry name" value="NAD(P)-binding Rossmann-fold domains"/>
    <property type="match status" value="1"/>
</dbReference>
<dbReference type="Gene3D" id="3.90.180.10">
    <property type="entry name" value="Medium-chain alcohol dehydrogenases, catalytic domain"/>
    <property type="match status" value="1"/>
</dbReference>
<dbReference type="SMART" id="SM00829">
    <property type="entry name" value="PKS_ER"/>
    <property type="match status" value="1"/>
</dbReference>
<comment type="cofactor">
    <cofactor evidence="1">
        <name>Zn(2+)</name>
        <dbReference type="ChEBI" id="CHEBI:29105"/>
    </cofactor>
</comment>
<evidence type="ECO:0000259" key="6">
    <source>
        <dbReference type="SMART" id="SM00829"/>
    </source>
</evidence>
<name>A0A9N9U8Y0_9HYPO</name>
<keyword evidence="3" id="KW-0479">Metal-binding</keyword>
<dbReference type="GO" id="GO:0005737">
    <property type="term" value="C:cytoplasm"/>
    <property type="evidence" value="ECO:0007669"/>
    <property type="project" value="TreeGrafter"/>
</dbReference>
<dbReference type="InterPro" id="IPR013149">
    <property type="entry name" value="ADH-like_C"/>
</dbReference>
<evidence type="ECO:0000256" key="4">
    <source>
        <dbReference type="ARBA" id="ARBA00022833"/>
    </source>
</evidence>
<comment type="caution">
    <text evidence="7">The sequence shown here is derived from an EMBL/GenBank/DDBJ whole genome shotgun (WGS) entry which is preliminary data.</text>
</comment>
<dbReference type="GO" id="GO:0046872">
    <property type="term" value="F:metal ion binding"/>
    <property type="evidence" value="ECO:0007669"/>
    <property type="project" value="UniProtKB-KW"/>
</dbReference>
<dbReference type="Proteomes" id="UP000754883">
    <property type="component" value="Unassembled WGS sequence"/>
</dbReference>
<dbReference type="Pfam" id="PF00107">
    <property type="entry name" value="ADH_zinc_N"/>
    <property type="match status" value="1"/>
</dbReference>
<dbReference type="InterPro" id="IPR036291">
    <property type="entry name" value="NAD(P)-bd_dom_sf"/>
</dbReference>
<reference evidence="7 8" key="2">
    <citation type="submission" date="2021-10" db="EMBL/GenBank/DDBJ databases">
        <authorList>
            <person name="Piombo E."/>
        </authorList>
    </citation>
    <scope>NUCLEOTIDE SEQUENCE [LARGE SCALE GENOMIC DNA]</scope>
</reference>
<gene>
    <name evidence="7" type="ORF">CBYS24578_00012273</name>
</gene>
<dbReference type="OrthoDB" id="256333at2759"/>
<dbReference type="InterPro" id="IPR020843">
    <property type="entry name" value="ER"/>
</dbReference>
<evidence type="ECO:0000256" key="2">
    <source>
        <dbReference type="ARBA" id="ARBA00008072"/>
    </source>
</evidence>
<evidence type="ECO:0000313" key="8">
    <source>
        <dbReference type="Proteomes" id="UP000754883"/>
    </source>
</evidence>
<dbReference type="EMBL" id="CABFNO020001387">
    <property type="protein sequence ID" value="CAG9984548.1"/>
    <property type="molecule type" value="Genomic_DNA"/>
</dbReference>
<dbReference type="PANTHER" id="PTHR42940">
    <property type="entry name" value="ALCOHOL DEHYDROGENASE 1-RELATED"/>
    <property type="match status" value="1"/>
</dbReference>
<dbReference type="Pfam" id="PF08240">
    <property type="entry name" value="ADH_N"/>
    <property type="match status" value="1"/>
</dbReference>